<evidence type="ECO:0000313" key="7">
    <source>
        <dbReference type="EMBL" id="ACU95082.1"/>
    </source>
</evidence>
<dbReference type="eggNOG" id="COG1199">
    <property type="taxonomic scope" value="Bacteria"/>
</dbReference>
<evidence type="ECO:0000256" key="1">
    <source>
        <dbReference type="ARBA" id="ARBA00022741"/>
    </source>
</evidence>
<dbReference type="GO" id="GO:0016818">
    <property type="term" value="F:hydrolase activity, acting on acid anhydrides, in phosphorus-containing anhydrides"/>
    <property type="evidence" value="ECO:0007669"/>
    <property type="project" value="InterPro"/>
</dbReference>
<dbReference type="eggNOG" id="COG2176">
    <property type="taxonomic scope" value="Bacteria"/>
</dbReference>
<gene>
    <name evidence="7" type="ordered locus">Ccur_14100</name>
</gene>
<dbReference type="Pfam" id="PF13307">
    <property type="entry name" value="Helicase_C_2"/>
    <property type="match status" value="1"/>
</dbReference>
<dbReference type="HOGENOM" id="CLU_012117_1_0_11"/>
<dbReference type="SUPFAM" id="SSF53098">
    <property type="entry name" value="Ribonuclease H-like"/>
    <property type="match status" value="1"/>
</dbReference>
<dbReference type="Pfam" id="PF00929">
    <property type="entry name" value="RNase_T"/>
    <property type="match status" value="1"/>
</dbReference>
<dbReference type="GO" id="GO:0003678">
    <property type="term" value="F:DNA helicase activity"/>
    <property type="evidence" value="ECO:0007669"/>
    <property type="project" value="TreeGrafter"/>
</dbReference>
<dbReference type="SMART" id="SM00479">
    <property type="entry name" value="EXOIII"/>
    <property type="match status" value="1"/>
</dbReference>
<dbReference type="InterPro" id="IPR006555">
    <property type="entry name" value="ATP-dep_Helicase_C"/>
</dbReference>
<evidence type="ECO:0000256" key="2">
    <source>
        <dbReference type="ARBA" id="ARBA00022801"/>
    </source>
</evidence>
<accession>C7MLW6</accession>
<evidence type="ECO:0000256" key="5">
    <source>
        <dbReference type="ARBA" id="ARBA00038058"/>
    </source>
</evidence>
<evidence type="ECO:0000259" key="6">
    <source>
        <dbReference type="PROSITE" id="PS51193"/>
    </source>
</evidence>
<dbReference type="Proteomes" id="UP000000954">
    <property type="component" value="Chromosome"/>
</dbReference>
<dbReference type="CDD" id="cd06127">
    <property type="entry name" value="DEDDh"/>
    <property type="match status" value="1"/>
</dbReference>
<dbReference type="PROSITE" id="PS51193">
    <property type="entry name" value="HELICASE_ATP_BIND_2"/>
    <property type="match status" value="1"/>
</dbReference>
<dbReference type="STRING" id="469378.Ccur_14100"/>
<dbReference type="PANTHER" id="PTHR11472">
    <property type="entry name" value="DNA REPAIR DEAD HELICASE RAD3/XP-D SUBFAMILY MEMBER"/>
    <property type="match status" value="1"/>
</dbReference>
<dbReference type="GO" id="GO:0006281">
    <property type="term" value="P:DNA repair"/>
    <property type="evidence" value="ECO:0007669"/>
    <property type="project" value="TreeGrafter"/>
</dbReference>
<keyword evidence="8" id="KW-1185">Reference proteome</keyword>
<dbReference type="InterPro" id="IPR014013">
    <property type="entry name" value="Helic_SF1/SF2_ATP-bd_DinG/Rad3"/>
</dbReference>
<keyword evidence="3 7" id="KW-0540">Nuclease</keyword>
<keyword evidence="3 7" id="KW-0269">Exonuclease</keyword>
<dbReference type="InterPro" id="IPR036397">
    <property type="entry name" value="RNaseH_sf"/>
</dbReference>
<dbReference type="SUPFAM" id="SSF52540">
    <property type="entry name" value="P-loop containing nucleoside triphosphate hydrolases"/>
    <property type="match status" value="2"/>
</dbReference>
<keyword evidence="2" id="KW-0378">Hydrolase</keyword>
<dbReference type="InterPro" id="IPR045028">
    <property type="entry name" value="DinG/Rad3-like"/>
</dbReference>
<feature type="domain" description="Helicase ATP-binding" evidence="6">
    <location>
        <begin position="312"/>
        <end position="587"/>
    </location>
</feature>
<dbReference type="OrthoDB" id="9805194at2"/>
<protein>
    <submittedName>
        <fullName evidence="7">Exonuclease, DNA polymerase III, epsilon subunit family</fullName>
    </submittedName>
</protein>
<dbReference type="KEGG" id="ccu:Ccur_14100"/>
<dbReference type="GO" id="GO:0003676">
    <property type="term" value="F:nucleic acid binding"/>
    <property type="evidence" value="ECO:0007669"/>
    <property type="project" value="InterPro"/>
</dbReference>
<dbReference type="InterPro" id="IPR013520">
    <property type="entry name" value="Ribonucl_H"/>
</dbReference>
<dbReference type="GO" id="GO:0004527">
    <property type="term" value="F:exonuclease activity"/>
    <property type="evidence" value="ECO:0007669"/>
    <property type="project" value="UniProtKB-KW"/>
</dbReference>
<dbReference type="EMBL" id="CP001682">
    <property type="protein sequence ID" value="ACU95082.1"/>
    <property type="molecule type" value="Genomic_DNA"/>
</dbReference>
<comment type="similarity">
    <text evidence="5">Belongs to the helicase family. DinG subfamily.</text>
</comment>
<evidence type="ECO:0000256" key="3">
    <source>
        <dbReference type="ARBA" id="ARBA00022839"/>
    </source>
</evidence>
<dbReference type="InterPro" id="IPR012337">
    <property type="entry name" value="RNaseH-like_sf"/>
</dbReference>
<evidence type="ECO:0000256" key="4">
    <source>
        <dbReference type="ARBA" id="ARBA00022840"/>
    </source>
</evidence>
<dbReference type="SMART" id="SM00491">
    <property type="entry name" value="HELICc2"/>
    <property type="match status" value="1"/>
</dbReference>
<dbReference type="PANTHER" id="PTHR11472:SF34">
    <property type="entry name" value="REGULATOR OF TELOMERE ELONGATION HELICASE 1"/>
    <property type="match status" value="1"/>
</dbReference>
<sequence>MIEKYLTETTPHRIVERYKALKDRAATGRFGVLDKDIVVIDTETTGISFVRDELTQIAAARMVEGKIVDWFVTFVNPGRPIPEEISHLTSIYESDVADAPSPEEAVFQLVDFVGESCLVAHNAAFDKHFCTKPATGESLTHNIWIDSLDLARIALPRLKSHRLLDLVRAFDAPLSTHRADADVEALCAVFRILLAAVDAMSQGLIDEIAAMATEEEWPTVHVFKQFASQDALNSATGDTTDSVATDGMAIPTNSVMNAKKSHFDLRALRNHTVKQEWGSPRVDAETLAADPQRGLQFASSAEIREAFSSAGPVGKIYPEFEARDEQVTMAEAVNDAFSTGKNLAVEAGTGVGKSMAYLVPAVFTAQKNGITVGVATKTNALLDQLMHHELPRLSSAVGGISYCSLKGFSHYLCLRKVERLMQTGPHMKTVQDRELSQAPALAGVLSFIEQSEYEDIDGMRVDYRLMPRYEITTTSHDCLRKKCPFYGQRCYVHGSRFKAEAADIVVTNQTLLFCDVAADGGLLPSIRYWVIDEAHNAEGEARRALGSSIELDELARRAQRVSPSSAMGQTIFDQAERKLVGKIDANEDAFASTVTADLDETALLRDDLTLKSQNDPISGQTGLSGGDTLLFALSGKAKRAGDAFACAVDEFTQAAESLLYFDTSSRSKSYDLVDIWINDQVRSSEVFQSLSTAGHALVDASEKLIKACQEMVGLMEDVKGAAAIQRDIASMALYLKDVINSIELIVFEGSDTFAYSVQLARKKNTYSRRSEKLDALMLNVGNELAERLYARTHSIVFTSATMTIANAFDSFFTALGLSEEGERATVHLQLGSSYDFDENMKIYVVEDMPEPNDARYLAALEQLLIDIHRASAGSTLSLFTNRREMERAHSTVQAALKGDGLRVVCQKWGVSVKGLRDEFIADEHLSLFALKSFWEGFDAPGATLKTVVIPKLPFSKPTDPLSCARAQMDAQAWSHYVLPQAVIETKQAAGRLIRSAHDTGSLILADRRLVTKGYGKVFLKSMPSRNITILSAREVVAALSQDR</sequence>
<proteinExistence type="inferred from homology"/>
<dbReference type="GO" id="GO:0005524">
    <property type="term" value="F:ATP binding"/>
    <property type="evidence" value="ECO:0007669"/>
    <property type="project" value="UniProtKB-KW"/>
</dbReference>
<evidence type="ECO:0000313" key="8">
    <source>
        <dbReference type="Proteomes" id="UP000000954"/>
    </source>
</evidence>
<dbReference type="Gene3D" id="3.40.50.300">
    <property type="entry name" value="P-loop containing nucleotide triphosphate hydrolases"/>
    <property type="match status" value="2"/>
</dbReference>
<dbReference type="FunFam" id="3.30.420.10:FF:000045">
    <property type="entry name" value="3'-5' exonuclease DinG"/>
    <property type="match status" value="1"/>
</dbReference>
<organism evidence="7 8">
    <name type="scientific">Cryptobacterium curtum (strain ATCC 700683 / DSM 15641 / CCUG 43107 / 12-3)</name>
    <dbReference type="NCBI Taxonomy" id="469378"/>
    <lineage>
        <taxon>Bacteria</taxon>
        <taxon>Bacillati</taxon>
        <taxon>Actinomycetota</taxon>
        <taxon>Coriobacteriia</taxon>
        <taxon>Eggerthellales</taxon>
        <taxon>Eggerthellaceae</taxon>
        <taxon>Cryptobacterium</taxon>
    </lineage>
</organism>
<keyword evidence="1" id="KW-0547">Nucleotide-binding</keyword>
<dbReference type="AlphaFoldDB" id="C7MLW6"/>
<keyword evidence="4" id="KW-0067">ATP-binding</keyword>
<dbReference type="RefSeq" id="WP_015778945.1">
    <property type="nucleotide sequence ID" value="NC_013170.1"/>
</dbReference>
<name>C7MLW6_CRYCD</name>
<reference evidence="7 8" key="1">
    <citation type="journal article" date="2009" name="Stand. Genomic Sci.">
        <title>Complete genome sequence of Cryptobacterium curtum type strain (12-3).</title>
        <authorList>
            <person name="Mavrommatis K."/>
            <person name="Pukall R."/>
            <person name="Rohde C."/>
            <person name="Chen F."/>
            <person name="Sims D."/>
            <person name="Brettin T."/>
            <person name="Kuske C."/>
            <person name="Detter J.C."/>
            <person name="Han C."/>
            <person name="Lapidus A."/>
            <person name="Copeland A."/>
            <person name="Glavina Del Rio T."/>
            <person name="Nolan M."/>
            <person name="Lucas S."/>
            <person name="Tice H."/>
            <person name="Cheng J.F."/>
            <person name="Bruce D."/>
            <person name="Goodwin L."/>
            <person name="Pitluck S."/>
            <person name="Ovchinnikova G."/>
            <person name="Pati A."/>
            <person name="Ivanova N."/>
            <person name="Chen A."/>
            <person name="Palaniappan K."/>
            <person name="Chain P."/>
            <person name="D'haeseleer P."/>
            <person name="Goker M."/>
            <person name="Bristow J."/>
            <person name="Eisen J.A."/>
            <person name="Markowitz V."/>
            <person name="Hugenholtz P."/>
            <person name="Rohde M."/>
            <person name="Klenk H.P."/>
            <person name="Kyrpides N.C."/>
        </authorList>
    </citation>
    <scope>NUCLEOTIDE SEQUENCE [LARGE SCALE GENOMIC DNA]</scope>
    <source>
        <strain evidence="8">ATCC 700683 / DSM 15641 / 12-3</strain>
    </source>
</reference>
<dbReference type="Gene3D" id="3.30.420.10">
    <property type="entry name" value="Ribonuclease H-like superfamily/Ribonuclease H"/>
    <property type="match status" value="1"/>
</dbReference>
<dbReference type="InterPro" id="IPR027417">
    <property type="entry name" value="P-loop_NTPase"/>
</dbReference>